<evidence type="ECO:0000313" key="2">
    <source>
        <dbReference type="EMBL" id="KIM38541.1"/>
    </source>
</evidence>
<dbReference type="PANTHER" id="PTHR12774:SF2">
    <property type="entry name" value="PEROXISOMAL BIOGENESIS FACTOR 19"/>
    <property type="match status" value="1"/>
</dbReference>
<gene>
    <name evidence="2" type="ORF">M413DRAFT_447771</name>
</gene>
<dbReference type="Proteomes" id="UP000053424">
    <property type="component" value="Unassembled WGS sequence"/>
</dbReference>
<dbReference type="STRING" id="686832.A0A0C3C4L4"/>
<feature type="compositionally biased region" description="Polar residues" evidence="1">
    <location>
        <begin position="51"/>
        <end position="62"/>
    </location>
</feature>
<reference evidence="2 3" key="1">
    <citation type="submission" date="2014-04" db="EMBL/GenBank/DDBJ databases">
        <authorList>
            <consortium name="DOE Joint Genome Institute"/>
            <person name="Kuo A."/>
            <person name="Gay G."/>
            <person name="Dore J."/>
            <person name="Kohler A."/>
            <person name="Nagy L.G."/>
            <person name="Floudas D."/>
            <person name="Copeland A."/>
            <person name="Barry K.W."/>
            <person name="Cichocki N."/>
            <person name="Veneault-Fourrey C."/>
            <person name="LaButti K."/>
            <person name="Lindquist E.A."/>
            <person name="Lipzen A."/>
            <person name="Lundell T."/>
            <person name="Morin E."/>
            <person name="Murat C."/>
            <person name="Sun H."/>
            <person name="Tunlid A."/>
            <person name="Henrissat B."/>
            <person name="Grigoriev I.V."/>
            <person name="Hibbett D.S."/>
            <person name="Martin F."/>
            <person name="Nordberg H.P."/>
            <person name="Cantor M.N."/>
            <person name="Hua S.X."/>
        </authorList>
    </citation>
    <scope>NUCLEOTIDE SEQUENCE [LARGE SCALE GENOMIC DNA]</scope>
    <source>
        <strain evidence="3">h7</strain>
    </source>
</reference>
<feature type="compositionally biased region" description="Low complexity" evidence="1">
    <location>
        <begin position="190"/>
        <end position="199"/>
    </location>
</feature>
<organism evidence="2 3">
    <name type="scientific">Hebeloma cylindrosporum</name>
    <dbReference type="NCBI Taxonomy" id="76867"/>
    <lineage>
        <taxon>Eukaryota</taxon>
        <taxon>Fungi</taxon>
        <taxon>Dikarya</taxon>
        <taxon>Basidiomycota</taxon>
        <taxon>Agaricomycotina</taxon>
        <taxon>Agaricomycetes</taxon>
        <taxon>Agaricomycetidae</taxon>
        <taxon>Agaricales</taxon>
        <taxon>Agaricineae</taxon>
        <taxon>Hymenogastraceae</taxon>
        <taxon>Hebeloma</taxon>
    </lineage>
</organism>
<dbReference type="GO" id="GO:0005778">
    <property type="term" value="C:peroxisomal membrane"/>
    <property type="evidence" value="ECO:0007669"/>
    <property type="project" value="TreeGrafter"/>
</dbReference>
<evidence type="ECO:0000256" key="1">
    <source>
        <dbReference type="SAM" id="MobiDB-lite"/>
    </source>
</evidence>
<feature type="region of interest" description="Disordered" evidence="1">
    <location>
        <begin position="1"/>
        <end position="87"/>
    </location>
</feature>
<dbReference type="InterPro" id="IPR006708">
    <property type="entry name" value="Pex19"/>
</dbReference>
<dbReference type="OrthoDB" id="21292at2759"/>
<dbReference type="PANTHER" id="PTHR12774">
    <property type="entry name" value="PEROXISOMAL BIOGENESIS FACTOR 19"/>
    <property type="match status" value="1"/>
</dbReference>
<dbReference type="GO" id="GO:0045046">
    <property type="term" value="P:protein import into peroxisome membrane"/>
    <property type="evidence" value="ECO:0007669"/>
    <property type="project" value="TreeGrafter"/>
</dbReference>
<name>A0A0C3C4L4_HEBCY</name>
<feature type="compositionally biased region" description="Basic and acidic residues" evidence="1">
    <location>
        <begin position="177"/>
        <end position="186"/>
    </location>
</feature>
<proteinExistence type="predicted"/>
<feature type="region of interest" description="Disordered" evidence="1">
    <location>
        <begin position="177"/>
        <end position="200"/>
    </location>
</feature>
<protein>
    <recommendedName>
        <fullName evidence="4">Pex19-domain-containing protein</fullName>
    </recommendedName>
</protein>
<dbReference type="GO" id="GO:0033328">
    <property type="term" value="F:peroxisome membrane targeting sequence binding"/>
    <property type="evidence" value="ECO:0007669"/>
    <property type="project" value="TreeGrafter"/>
</dbReference>
<dbReference type="HOGENOM" id="CLU_043063_0_0_1"/>
<keyword evidence="3" id="KW-1185">Reference proteome</keyword>
<accession>A0A0C3C4L4</accession>
<dbReference type="EMBL" id="KN831790">
    <property type="protein sequence ID" value="KIM38541.1"/>
    <property type="molecule type" value="Genomic_DNA"/>
</dbReference>
<dbReference type="InterPro" id="IPR038322">
    <property type="entry name" value="Pex19_C_sf"/>
</dbReference>
<dbReference type="Gene3D" id="1.20.120.900">
    <property type="entry name" value="Pex19, mPTS binding domain"/>
    <property type="match status" value="1"/>
</dbReference>
<dbReference type="Pfam" id="PF04614">
    <property type="entry name" value="Pex19"/>
    <property type="match status" value="1"/>
</dbReference>
<evidence type="ECO:0008006" key="4">
    <source>
        <dbReference type="Google" id="ProtNLM"/>
    </source>
</evidence>
<dbReference type="AlphaFoldDB" id="A0A0C3C4L4"/>
<feature type="compositionally biased region" description="Acidic residues" evidence="1">
    <location>
        <begin position="14"/>
        <end position="26"/>
    </location>
</feature>
<sequence length="344" mass="36218">MSATKPTLEKVVTDPEDDLDELDDLLPEFTGANASLLSPSSPAPPPPSAATTTFGRPRTNTRVDAPPTSIPGSGSNLDPTVEVDEDALSSDFAKELAQGMESLMREIAGEAAGSTSDKDVTEEERNRVFKAAWEAMLVDGMDGNLGDGGLEGIGAALGKSEEKEQGASGFQDKIKQAMDKLKESESKAQGSAGASGAGANNPESIEALLKSLGDLGLGEGGEDEAELAGFLETMMGQLMSKEVLYEPLKELANGFPSYLEKPPSPLSVEDRTRYENQLVCVRKIIAVFDREGYSDSNTEHNKEIVDLMSEMQSFGTPPAEIMGPMPPGLDGSIPGLGEEGCTIA</sequence>
<evidence type="ECO:0000313" key="3">
    <source>
        <dbReference type="Proteomes" id="UP000053424"/>
    </source>
</evidence>
<reference evidence="3" key="2">
    <citation type="submission" date="2015-01" db="EMBL/GenBank/DDBJ databases">
        <title>Evolutionary Origins and Diversification of the Mycorrhizal Mutualists.</title>
        <authorList>
            <consortium name="DOE Joint Genome Institute"/>
            <consortium name="Mycorrhizal Genomics Consortium"/>
            <person name="Kohler A."/>
            <person name="Kuo A."/>
            <person name="Nagy L.G."/>
            <person name="Floudas D."/>
            <person name="Copeland A."/>
            <person name="Barry K.W."/>
            <person name="Cichocki N."/>
            <person name="Veneault-Fourrey C."/>
            <person name="LaButti K."/>
            <person name="Lindquist E.A."/>
            <person name="Lipzen A."/>
            <person name="Lundell T."/>
            <person name="Morin E."/>
            <person name="Murat C."/>
            <person name="Riley R."/>
            <person name="Ohm R."/>
            <person name="Sun H."/>
            <person name="Tunlid A."/>
            <person name="Henrissat B."/>
            <person name="Grigoriev I.V."/>
            <person name="Hibbett D.S."/>
            <person name="Martin F."/>
        </authorList>
    </citation>
    <scope>NUCLEOTIDE SEQUENCE [LARGE SCALE GENOMIC DNA]</scope>
    <source>
        <strain evidence="3">h7</strain>
    </source>
</reference>